<dbReference type="EC" id="6.3.2.10" evidence="10 11"/>
<keyword evidence="7 10" id="KW-0573">Peptidoglycan synthesis</keyword>
<feature type="binding site" evidence="10">
    <location>
        <begin position="119"/>
        <end position="125"/>
    </location>
    <ligand>
        <name>ATP</name>
        <dbReference type="ChEBI" id="CHEBI:30616"/>
    </ligand>
</feature>
<dbReference type="GO" id="GO:0009252">
    <property type="term" value="P:peptidoglycan biosynthetic process"/>
    <property type="evidence" value="ECO:0007669"/>
    <property type="project" value="UniProtKB-UniRule"/>
</dbReference>
<evidence type="ECO:0000313" key="16">
    <source>
        <dbReference type="Proteomes" id="UP000501253"/>
    </source>
</evidence>
<dbReference type="InterPro" id="IPR036565">
    <property type="entry name" value="Mur-like_cat_sf"/>
</dbReference>
<evidence type="ECO:0000256" key="6">
    <source>
        <dbReference type="ARBA" id="ARBA00022960"/>
    </source>
</evidence>
<evidence type="ECO:0000256" key="5">
    <source>
        <dbReference type="ARBA" id="ARBA00022840"/>
    </source>
</evidence>
<dbReference type="InterPro" id="IPR005863">
    <property type="entry name" value="UDP-N-AcMur_synth"/>
</dbReference>
<keyword evidence="5 10" id="KW-0067">ATP-binding</keyword>
<comment type="subcellular location">
    <subcellularLocation>
        <location evidence="10 11">Cytoplasm</location>
    </subcellularLocation>
</comment>
<evidence type="ECO:0000256" key="7">
    <source>
        <dbReference type="ARBA" id="ARBA00022984"/>
    </source>
</evidence>
<feature type="domain" description="Mur ligase N-terminal catalytic" evidence="12">
    <location>
        <begin position="29"/>
        <end position="106"/>
    </location>
</feature>
<evidence type="ECO:0000256" key="2">
    <source>
        <dbReference type="ARBA" id="ARBA00022598"/>
    </source>
</evidence>
<dbReference type="Pfam" id="PF08245">
    <property type="entry name" value="Mur_ligase_M"/>
    <property type="match status" value="1"/>
</dbReference>
<dbReference type="GO" id="GO:0047480">
    <property type="term" value="F:UDP-N-acetylmuramoyl-tripeptide-D-alanyl-D-alanine ligase activity"/>
    <property type="evidence" value="ECO:0007669"/>
    <property type="project" value="UniProtKB-UniRule"/>
</dbReference>
<dbReference type="UniPathway" id="UPA00219"/>
<name>A0A6H1WRF5_9BACT</name>
<dbReference type="GO" id="GO:0008360">
    <property type="term" value="P:regulation of cell shape"/>
    <property type="evidence" value="ECO:0007669"/>
    <property type="project" value="UniProtKB-KW"/>
</dbReference>
<comment type="function">
    <text evidence="10 11">Involved in cell wall formation. Catalyzes the final step in the synthesis of UDP-N-acetylmuramoyl-pentapeptide, the precursor of murein.</text>
</comment>
<dbReference type="PANTHER" id="PTHR43024:SF1">
    <property type="entry name" value="UDP-N-ACETYLMURAMOYL-TRIPEPTIDE--D-ALANYL-D-ALANINE LIGASE"/>
    <property type="match status" value="1"/>
</dbReference>
<dbReference type="Gene3D" id="3.40.1390.10">
    <property type="entry name" value="MurE/MurF, N-terminal domain"/>
    <property type="match status" value="1"/>
</dbReference>
<dbReference type="SUPFAM" id="SSF53244">
    <property type="entry name" value="MurD-like peptide ligases, peptide-binding domain"/>
    <property type="match status" value="1"/>
</dbReference>
<feature type="domain" description="Mur ligase central" evidence="14">
    <location>
        <begin position="117"/>
        <end position="303"/>
    </location>
</feature>
<dbReference type="SUPFAM" id="SSF63418">
    <property type="entry name" value="MurE/MurF N-terminal domain"/>
    <property type="match status" value="1"/>
</dbReference>
<dbReference type="InterPro" id="IPR051046">
    <property type="entry name" value="MurCDEF_CellWall_CoF430Synth"/>
</dbReference>
<keyword evidence="6 10" id="KW-0133">Cell shape</keyword>
<evidence type="ECO:0000259" key="14">
    <source>
        <dbReference type="Pfam" id="PF08245"/>
    </source>
</evidence>
<keyword evidence="1 10" id="KW-0963">Cytoplasm</keyword>
<comment type="catalytic activity">
    <reaction evidence="10 11">
        <text>D-alanyl-D-alanine + UDP-N-acetyl-alpha-D-muramoyl-L-alanyl-gamma-D-glutamyl-meso-2,6-diaminopimelate + ATP = UDP-N-acetyl-alpha-D-muramoyl-L-alanyl-gamma-D-glutamyl-meso-2,6-diaminopimeloyl-D-alanyl-D-alanine + ADP + phosphate + H(+)</text>
        <dbReference type="Rhea" id="RHEA:28374"/>
        <dbReference type="ChEBI" id="CHEBI:15378"/>
        <dbReference type="ChEBI" id="CHEBI:30616"/>
        <dbReference type="ChEBI" id="CHEBI:43474"/>
        <dbReference type="ChEBI" id="CHEBI:57822"/>
        <dbReference type="ChEBI" id="CHEBI:61386"/>
        <dbReference type="ChEBI" id="CHEBI:83905"/>
        <dbReference type="ChEBI" id="CHEBI:456216"/>
        <dbReference type="EC" id="6.3.2.10"/>
    </reaction>
</comment>
<comment type="pathway">
    <text evidence="10 11">Cell wall biogenesis; peptidoglycan biosynthesis.</text>
</comment>
<evidence type="ECO:0000256" key="11">
    <source>
        <dbReference type="RuleBase" id="RU004136"/>
    </source>
</evidence>
<evidence type="ECO:0000256" key="9">
    <source>
        <dbReference type="ARBA" id="ARBA00023316"/>
    </source>
</evidence>
<evidence type="ECO:0000313" key="15">
    <source>
        <dbReference type="EMBL" id="QJA05761.1"/>
    </source>
</evidence>
<keyword evidence="3 10" id="KW-0132">Cell division</keyword>
<dbReference type="InterPro" id="IPR004101">
    <property type="entry name" value="Mur_ligase_C"/>
</dbReference>
<evidence type="ECO:0000256" key="1">
    <source>
        <dbReference type="ARBA" id="ARBA00022490"/>
    </source>
</evidence>
<gene>
    <name evidence="10" type="primary">murF</name>
    <name evidence="15" type="ORF">FVE67_02640</name>
</gene>
<feature type="domain" description="Mur ligase C-terminal" evidence="13">
    <location>
        <begin position="338"/>
        <end position="447"/>
    </location>
</feature>
<comment type="similarity">
    <text evidence="10">Belongs to the MurCDEF family. MurF subfamily.</text>
</comment>
<keyword evidence="16" id="KW-1185">Reference proteome</keyword>
<dbReference type="PANTHER" id="PTHR43024">
    <property type="entry name" value="UDP-N-ACETYLMURAMOYL-TRIPEPTIDE--D-ALANYL-D-ALANINE LIGASE"/>
    <property type="match status" value="1"/>
</dbReference>
<protein>
    <recommendedName>
        <fullName evidence="10 11">UDP-N-acetylmuramoyl-tripeptide--D-alanyl-D-alanine ligase</fullName>
        <ecNumber evidence="10 11">6.3.2.10</ecNumber>
    </recommendedName>
    <alternativeName>
        <fullName evidence="10">D-alanyl-D-alanine-adding enzyme</fullName>
    </alternativeName>
</protein>
<keyword evidence="4 10" id="KW-0547">Nucleotide-binding</keyword>
<dbReference type="InterPro" id="IPR000713">
    <property type="entry name" value="Mur_ligase_N"/>
</dbReference>
<dbReference type="Proteomes" id="UP000501253">
    <property type="component" value="Chromosome"/>
</dbReference>
<dbReference type="GO" id="GO:0005737">
    <property type="term" value="C:cytoplasm"/>
    <property type="evidence" value="ECO:0007669"/>
    <property type="project" value="UniProtKB-SubCell"/>
</dbReference>
<dbReference type="RefSeq" id="WP_168719121.1">
    <property type="nucleotide sequence ID" value="NZ_CP042909.1"/>
</dbReference>
<dbReference type="HAMAP" id="MF_02019">
    <property type="entry name" value="MurF"/>
    <property type="match status" value="1"/>
</dbReference>
<dbReference type="NCBIfam" id="TIGR01143">
    <property type="entry name" value="murF"/>
    <property type="match status" value="1"/>
</dbReference>
<evidence type="ECO:0000256" key="4">
    <source>
        <dbReference type="ARBA" id="ARBA00022741"/>
    </source>
</evidence>
<proteinExistence type="inferred from homology"/>
<dbReference type="Gene3D" id="3.90.190.20">
    <property type="entry name" value="Mur ligase, C-terminal domain"/>
    <property type="match status" value="1"/>
</dbReference>
<evidence type="ECO:0000256" key="10">
    <source>
        <dbReference type="HAMAP-Rule" id="MF_02019"/>
    </source>
</evidence>
<evidence type="ECO:0000256" key="8">
    <source>
        <dbReference type="ARBA" id="ARBA00023306"/>
    </source>
</evidence>
<evidence type="ECO:0000259" key="13">
    <source>
        <dbReference type="Pfam" id="PF02875"/>
    </source>
</evidence>
<dbReference type="SUPFAM" id="SSF53623">
    <property type="entry name" value="MurD-like peptide ligases, catalytic domain"/>
    <property type="match status" value="1"/>
</dbReference>
<dbReference type="Pfam" id="PF02875">
    <property type="entry name" value="Mur_ligase_C"/>
    <property type="match status" value="1"/>
</dbReference>
<dbReference type="GO" id="GO:0071555">
    <property type="term" value="P:cell wall organization"/>
    <property type="evidence" value="ECO:0007669"/>
    <property type="project" value="UniProtKB-KW"/>
</dbReference>
<dbReference type="InterPro" id="IPR013221">
    <property type="entry name" value="Mur_ligase_cen"/>
</dbReference>
<dbReference type="KEGG" id="tmai:FVE67_02640"/>
<reference evidence="15 16" key="1">
    <citation type="submission" date="2019-08" db="EMBL/GenBank/DDBJ databases">
        <title>Complete genome sequence of Thermosulfurimonas marina SU872T, an anaerobic thermophilic chemolithoautotrophic bacterium isolated from a shallow marine hydrothermal vent.</title>
        <authorList>
            <person name="Allioux M."/>
            <person name="Jebbar M."/>
            <person name="Slobodkina G."/>
            <person name="Slobodkin A."/>
            <person name="Moalic Y."/>
            <person name="Frolova A."/>
            <person name="Shao Z."/>
            <person name="Alain K."/>
        </authorList>
    </citation>
    <scope>NUCLEOTIDE SEQUENCE [LARGE SCALE GENOMIC DNA]</scope>
    <source>
        <strain evidence="15 16">SU872</strain>
    </source>
</reference>
<accession>A0A6H1WRF5</accession>
<dbReference type="EMBL" id="CP042909">
    <property type="protein sequence ID" value="QJA05761.1"/>
    <property type="molecule type" value="Genomic_DNA"/>
</dbReference>
<dbReference type="Gene3D" id="3.40.1190.10">
    <property type="entry name" value="Mur-like, catalytic domain"/>
    <property type="match status" value="1"/>
</dbReference>
<dbReference type="GO" id="GO:0005524">
    <property type="term" value="F:ATP binding"/>
    <property type="evidence" value="ECO:0007669"/>
    <property type="project" value="UniProtKB-UniRule"/>
</dbReference>
<keyword evidence="9 10" id="KW-0961">Cell wall biogenesis/degradation</keyword>
<keyword evidence="2 10" id="KW-0436">Ligase</keyword>
<keyword evidence="8 10" id="KW-0131">Cell cycle</keyword>
<dbReference type="GO" id="GO:0051301">
    <property type="term" value="P:cell division"/>
    <property type="evidence" value="ECO:0007669"/>
    <property type="project" value="UniProtKB-KW"/>
</dbReference>
<dbReference type="AlphaFoldDB" id="A0A6H1WRF5"/>
<sequence length="462" mass="51035">MSGNFLDTEEVIRATQGTLVGGDMGIVFSGVSTDTRTLRPGELFVALKGPRYDGHDFWREALKRGAKGLLLSRLPREMRLEEVPKTVSVILVRDTLQALGDLARAFKRRRGFWALAISGSCGKTTTKEMCAAVLSRRYPVFRNPGNYNNLVGLPLSVLSVPEEVRFGVFELGISLPGEMARLVEILEPEAALLTNVRPAHLEGLGSMEGVLSEKFQLYQRLPAGARLIVNRDEEEIFRRAQDLPHERITYGLHMEAEVRAEDVRISPEGTEFALLVEGRRLGEGRLRFLGEHFVRNALAAVAAGLLYGVPPEEALSALSELSPLPGRLFPLSTGRYFLLDDSYNANPGSVYEALRVFWEIGQRFRERVAILGDMRELGPEAEAFHESVGRLAGRLCHRVLAVGEMAPVVAREAERMGARGRAYPSVEELLSDLEIPEGAAVLVKGSRAVGLERVVQKLKEEP</sequence>
<dbReference type="InterPro" id="IPR036615">
    <property type="entry name" value="Mur_ligase_C_dom_sf"/>
</dbReference>
<dbReference type="Pfam" id="PF01225">
    <property type="entry name" value="Mur_ligase"/>
    <property type="match status" value="1"/>
</dbReference>
<organism evidence="15 16">
    <name type="scientific">Thermosulfurimonas marina</name>
    <dbReference type="NCBI Taxonomy" id="2047767"/>
    <lineage>
        <taxon>Bacteria</taxon>
        <taxon>Pseudomonadati</taxon>
        <taxon>Thermodesulfobacteriota</taxon>
        <taxon>Thermodesulfobacteria</taxon>
        <taxon>Thermodesulfobacteriales</taxon>
        <taxon>Thermodesulfobacteriaceae</taxon>
        <taxon>Thermosulfurimonas</taxon>
    </lineage>
</organism>
<evidence type="ECO:0000256" key="3">
    <source>
        <dbReference type="ARBA" id="ARBA00022618"/>
    </source>
</evidence>
<evidence type="ECO:0000259" key="12">
    <source>
        <dbReference type="Pfam" id="PF01225"/>
    </source>
</evidence>
<dbReference type="InterPro" id="IPR035911">
    <property type="entry name" value="MurE/MurF_N"/>
</dbReference>